<gene>
    <name evidence="2" type="ordered locus">Desde_3992</name>
</gene>
<dbReference type="Pfam" id="PF09299">
    <property type="entry name" value="Mu-transpos_C"/>
    <property type="match status" value="1"/>
</dbReference>
<protein>
    <submittedName>
        <fullName evidence="2">TnsA endonuclease family protein,integrase family protein</fullName>
    </submittedName>
</protein>
<dbReference type="EMBL" id="CP003348">
    <property type="protein sequence ID" value="AFM02255.1"/>
    <property type="molecule type" value="Genomic_DNA"/>
</dbReference>
<dbReference type="Proteomes" id="UP000006053">
    <property type="component" value="Chromosome"/>
</dbReference>
<dbReference type="STRING" id="756499.Desde_3992"/>
<dbReference type="Gene3D" id="3.30.420.10">
    <property type="entry name" value="Ribonuclease H-like superfamily/Ribonuclease H"/>
    <property type="match status" value="1"/>
</dbReference>
<dbReference type="InterPro" id="IPR015378">
    <property type="entry name" value="Transposase-like_Mu_C"/>
</dbReference>
<dbReference type="GO" id="GO:0003676">
    <property type="term" value="F:nucleic acid binding"/>
    <property type="evidence" value="ECO:0007669"/>
    <property type="project" value="InterPro"/>
</dbReference>
<organism evidence="2 3">
    <name type="scientific">Desulfitobacterium dehalogenans (strain ATCC 51507 / DSM 9161 / JW/IU-DC1)</name>
    <dbReference type="NCBI Taxonomy" id="756499"/>
    <lineage>
        <taxon>Bacteria</taxon>
        <taxon>Bacillati</taxon>
        <taxon>Bacillota</taxon>
        <taxon>Clostridia</taxon>
        <taxon>Eubacteriales</taxon>
        <taxon>Desulfitobacteriaceae</taxon>
        <taxon>Desulfitobacterium</taxon>
    </lineage>
</organism>
<accession>I4AE70</accession>
<dbReference type="PROSITE" id="PS50994">
    <property type="entry name" value="INTEGRASE"/>
    <property type="match status" value="1"/>
</dbReference>
<dbReference type="HOGENOM" id="CLU_011734_0_0_9"/>
<sequence>MDELSFQIWCKELELTDAASELINRIRKSEPARRVGGGRKNVVGAYPSKKMGVSIQFESHRNELAGIYLKEHDSNVQEYYDQPPAIKLSYNSRNDKVVGVYHTPDYFVIKKEEAGWEEWKTEEELLKLTVESPNRYVLIDGKWHCPPGEEFAQNYGLKYWLKSSAEINWILQRNLNFLEDFLLDSKAEVSLKSSESILEAVKCKPVICLLDLLKNNEFQVDDIYYLIARGGLYFDIENELITEPQRVHVFCDEQIALAHKIMLSNQSESILKDHSFEVVPGAQVTWDGSLWSIVNLGEENISLISAGNIIEVPREIFFKLVCEERIKGVEMIEVRGALVNSILEESREEELKVATSRYEVILSLIEGRAKIQELNGLGVTTRTIRNWYNDFLHAEREFGAGFIGLIPRIKKRGNRTPRISADIYEEITSFIKNNENPVNQKLKVIYGKLQEYCNQRGYILPSKKTFGKIIKERPVEERMYGTQGSRMAYQHEDFYWEFDLTTPRHGERPFEIVHIDHTEVDLETIHSITNKSMGKFWLSLMVDAFTRRILAFYITFDSPSYRSDMMLLRECVRRFNRLPQIIVTDNGRDFKSVYFQSLLARYNITHKIRPPHRARSGSVCERLFGTSNTQLFHNLQGNTKIMKNVRQVTKSINPKSHAVWTLPVLYDLCTDYFNEFYDNSEHSALGESPREAFERGIAIAGKRPFRFIPYDEDFKIMTLPTTKGGTAKIDPQRGVKVRYLYYYCDEFAKKDVAGTNVPVRYDPWDAGIVYAYVRGRWTKCYSQHYSVFKSRSEVEIKIATEELVKQKGLNAGRSKISAKELGEFIMKAEVTEDLLKQRLRDLEMAPQFTVIDGGNRDDKDNETLVPDIQEFSFDEISFDLDTDSEGY</sequence>
<name>I4AE70_DESDJ</name>
<reference evidence="2 3" key="2">
    <citation type="journal article" date="2015" name="J. Bacteriol.">
        <title>Genomic, proteomic, and biochemical analysis of the organohalide respiratory pathway in Desulfitobacterium dehalogenans.</title>
        <authorList>
            <person name="Kruse T."/>
            <person name="van de Pas B.A."/>
            <person name="Atteia A."/>
            <person name="Krab K."/>
            <person name="Hagen W.R."/>
            <person name="Goodwin L."/>
            <person name="Chain P."/>
            <person name="Boeren S."/>
            <person name="Maphosa F."/>
            <person name="Schraa G."/>
            <person name="de Vos W.M."/>
            <person name="van der Oost J."/>
            <person name="Smidt H."/>
            <person name="Stams A.J."/>
        </authorList>
    </citation>
    <scope>NUCLEOTIDE SEQUENCE [LARGE SCALE GENOMIC DNA]</scope>
    <source>
        <strain evidence="3">ATCC 51507 / DSM 9161 / JW/IU-DC1</strain>
    </source>
</reference>
<evidence type="ECO:0000313" key="3">
    <source>
        <dbReference type="Proteomes" id="UP000006053"/>
    </source>
</evidence>
<dbReference type="InterPro" id="IPR036397">
    <property type="entry name" value="RNaseH_sf"/>
</dbReference>
<dbReference type="OrthoDB" id="501284at2"/>
<dbReference type="AlphaFoldDB" id="I4AE70"/>
<dbReference type="eggNOG" id="COG2801">
    <property type="taxonomic scope" value="Bacteria"/>
</dbReference>
<dbReference type="RefSeq" id="WP_014795726.1">
    <property type="nucleotide sequence ID" value="NC_018017.1"/>
</dbReference>
<feature type="domain" description="Integrase catalytic" evidence="1">
    <location>
        <begin position="505"/>
        <end position="697"/>
    </location>
</feature>
<reference evidence="3" key="1">
    <citation type="submission" date="2012-06" db="EMBL/GenBank/DDBJ databases">
        <title>Complete sequence of Desulfitobacterium dehalogenans ATCC 51507.</title>
        <authorList>
            <person name="Lucas S."/>
            <person name="Han J."/>
            <person name="Lapidus A."/>
            <person name="Cheng J.-F."/>
            <person name="Goodwin L."/>
            <person name="Pitluck S."/>
            <person name="Peters L."/>
            <person name="Ovchinnikova G."/>
            <person name="Teshima H."/>
            <person name="Detter J.C."/>
            <person name="Han C."/>
            <person name="Tapia R."/>
            <person name="Land M."/>
            <person name="Hauser L."/>
            <person name="Kyrpides N."/>
            <person name="Ivanova N."/>
            <person name="Pagani I."/>
            <person name="Kruse T."/>
            <person name="de Vos W.M."/>
            <person name="Smidt H."/>
            <person name="Woyke T."/>
        </authorList>
    </citation>
    <scope>NUCLEOTIDE SEQUENCE [LARGE SCALE GENOMIC DNA]</scope>
    <source>
        <strain evidence="3">ATCC 51507 / DSM 9161 / JW/IU-DC1</strain>
    </source>
</reference>
<evidence type="ECO:0000259" key="1">
    <source>
        <dbReference type="PROSITE" id="PS50994"/>
    </source>
</evidence>
<dbReference type="SUPFAM" id="SSF53098">
    <property type="entry name" value="Ribonuclease H-like"/>
    <property type="match status" value="1"/>
</dbReference>
<keyword evidence="2" id="KW-0378">Hydrolase</keyword>
<dbReference type="InterPro" id="IPR012337">
    <property type="entry name" value="RNaseH-like_sf"/>
</dbReference>
<evidence type="ECO:0000313" key="2">
    <source>
        <dbReference type="EMBL" id="AFM02255.1"/>
    </source>
</evidence>
<dbReference type="GO" id="GO:0015074">
    <property type="term" value="P:DNA integration"/>
    <property type="evidence" value="ECO:0007669"/>
    <property type="project" value="InterPro"/>
</dbReference>
<keyword evidence="2" id="KW-0255">Endonuclease</keyword>
<dbReference type="KEGG" id="ddh:Desde_3992"/>
<dbReference type="InterPro" id="IPR001584">
    <property type="entry name" value="Integrase_cat-core"/>
</dbReference>
<dbReference type="GO" id="GO:0004519">
    <property type="term" value="F:endonuclease activity"/>
    <property type="evidence" value="ECO:0007669"/>
    <property type="project" value="UniProtKB-KW"/>
</dbReference>
<keyword evidence="3" id="KW-1185">Reference proteome</keyword>
<keyword evidence="2" id="KW-0540">Nuclease</keyword>
<proteinExistence type="predicted"/>
<dbReference type="Pfam" id="PF00665">
    <property type="entry name" value="rve"/>
    <property type="match status" value="1"/>
</dbReference>